<dbReference type="HAMAP" id="MF_00123">
    <property type="entry name" value="Arg_tRNA_synth"/>
    <property type="match status" value="1"/>
</dbReference>
<dbReference type="FunFam" id="3.30.1360.70:FF:000002">
    <property type="entry name" value="arginine--tRNA ligase, cytoplasmic"/>
    <property type="match status" value="1"/>
</dbReference>
<comment type="subcellular location">
    <subcellularLocation>
        <location evidence="1">Cytoplasm</location>
        <location evidence="1">Cytosol</location>
    </subcellularLocation>
</comment>
<keyword evidence="4" id="KW-0963">Cytoplasm</keyword>
<dbReference type="PRINTS" id="PR01038">
    <property type="entry name" value="TRNASYNTHARG"/>
</dbReference>
<evidence type="ECO:0000256" key="2">
    <source>
        <dbReference type="ARBA" id="ARBA00005594"/>
    </source>
</evidence>
<dbReference type="InterPro" id="IPR036695">
    <property type="entry name" value="Arg-tRNA-synth_N_sf"/>
</dbReference>
<dbReference type="SUPFAM" id="SSF52374">
    <property type="entry name" value="Nucleotidylyl transferase"/>
    <property type="match status" value="1"/>
</dbReference>
<evidence type="ECO:0000313" key="17">
    <source>
        <dbReference type="Proteomes" id="UP000515162"/>
    </source>
</evidence>
<comment type="catalytic activity">
    <reaction evidence="11">
        <text>tRNA(Arg) + L-arginine + ATP = L-arginyl-tRNA(Arg) + AMP + diphosphate</text>
        <dbReference type="Rhea" id="RHEA:20301"/>
        <dbReference type="Rhea" id="RHEA-COMP:9658"/>
        <dbReference type="Rhea" id="RHEA-COMP:9673"/>
        <dbReference type="ChEBI" id="CHEBI:30616"/>
        <dbReference type="ChEBI" id="CHEBI:32682"/>
        <dbReference type="ChEBI" id="CHEBI:33019"/>
        <dbReference type="ChEBI" id="CHEBI:78442"/>
        <dbReference type="ChEBI" id="CHEBI:78513"/>
        <dbReference type="ChEBI" id="CHEBI:456215"/>
        <dbReference type="EC" id="6.1.1.19"/>
    </reaction>
</comment>
<dbReference type="PANTHER" id="PTHR11956">
    <property type="entry name" value="ARGINYL-TRNA SYNTHETASE"/>
    <property type="match status" value="1"/>
</dbReference>
<dbReference type="InterPro" id="IPR001278">
    <property type="entry name" value="Arg-tRNA-ligase"/>
</dbReference>
<evidence type="ECO:0000256" key="7">
    <source>
        <dbReference type="ARBA" id="ARBA00022840"/>
    </source>
</evidence>
<proteinExistence type="inferred from homology"/>
<dbReference type="InterPro" id="IPR005148">
    <property type="entry name" value="Arg-tRNA-synth_N"/>
</dbReference>
<keyword evidence="9 13" id="KW-0030">Aminoacyl-tRNA synthetase</keyword>
<organism evidence="17 18">
    <name type="scientific">Drosophila mauritiana</name>
    <name type="common">Fruit fly</name>
    <dbReference type="NCBI Taxonomy" id="7226"/>
    <lineage>
        <taxon>Eukaryota</taxon>
        <taxon>Metazoa</taxon>
        <taxon>Ecdysozoa</taxon>
        <taxon>Arthropoda</taxon>
        <taxon>Hexapoda</taxon>
        <taxon>Insecta</taxon>
        <taxon>Pterygota</taxon>
        <taxon>Neoptera</taxon>
        <taxon>Endopterygota</taxon>
        <taxon>Diptera</taxon>
        <taxon>Brachycera</taxon>
        <taxon>Muscomorpha</taxon>
        <taxon>Ephydroidea</taxon>
        <taxon>Drosophilidae</taxon>
        <taxon>Drosophila</taxon>
        <taxon>Sophophora</taxon>
    </lineage>
</organism>
<accession>A0A6P8L0N0</accession>
<evidence type="ECO:0000256" key="10">
    <source>
        <dbReference type="ARBA" id="ARBA00033033"/>
    </source>
</evidence>
<dbReference type="InterPro" id="IPR008909">
    <property type="entry name" value="DALR_anticod-bd"/>
</dbReference>
<feature type="coiled-coil region" evidence="14">
    <location>
        <begin position="31"/>
        <end position="58"/>
    </location>
</feature>
<evidence type="ECO:0000313" key="18">
    <source>
        <dbReference type="RefSeq" id="XP_033171852.1"/>
    </source>
</evidence>
<keyword evidence="17" id="KW-1185">Reference proteome</keyword>
<keyword evidence="6 13" id="KW-0547">Nucleotide-binding</keyword>
<keyword evidence="14" id="KW-0175">Coiled coil</keyword>
<evidence type="ECO:0000256" key="13">
    <source>
        <dbReference type="RuleBase" id="RU363038"/>
    </source>
</evidence>
<dbReference type="GO" id="GO:0004814">
    <property type="term" value="F:arginine-tRNA ligase activity"/>
    <property type="evidence" value="ECO:0007669"/>
    <property type="project" value="UniProtKB-EC"/>
</dbReference>
<dbReference type="SMART" id="SM01016">
    <property type="entry name" value="Arg_tRNA_synt_N"/>
    <property type="match status" value="1"/>
</dbReference>
<dbReference type="SMART" id="SM00836">
    <property type="entry name" value="DALR_1"/>
    <property type="match status" value="1"/>
</dbReference>
<dbReference type="AlphaFoldDB" id="A0A6P8L0N0"/>
<evidence type="ECO:0000256" key="1">
    <source>
        <dbReference type="ARBA" id="ARBA00004514"/>
    </source>
</evidence>
<dbReference type="FunFam" id="1.10.730.10:FF:000087">
    <property type="entry name" value="probable arginine--tRNA ligase, cytoplasmic"/>
    <property type="match status" value="1"/>
</dbReference>
<evidence type="ECO:0000256" key="8">
    <source>
        <dbReference type="ARBA" id="ARBA00022917"/>
    </source>
</evidence>
<gene>
    <name evidence="18" type="primary">LOC117148537</name>
</gene>
<dbReference type="GO" id="GO:0005524">
    <property type="term" value="F:ATP binding"/>
    <property type="evidence" value="ECO:0007669"/>
    <property type="project" value="UniProtKB-KW"/>
</dbReference>
<dbReference type="GO" id="GO:0005829">
    <property type="term" value="C:cytosol"/>
    <property type="evidence" value="ECO:0007669"/>
    <property type="project" value="UniProtKB-SubCell"/>
</dbReference>
<dbReference type="CDD" id="cd00671">
    <property type="entry name" value="ArgRS_core"/>
    <property type="match status" value="1"/>
</dbReference>
<reference evidence="18" key="1">
    <citation type="submission" date="2025-08" db="UniProtKB">
        <authorList>
            <consortium name="RefSeq"/>
        </authorList>
    </citation>
    <scope>IDENTIFICATION</scope>
    <source>
        <strain evidence="18">Mau12</strain>
        <tissue evidence="18">Whole Body</tissue>
    </source>
</reference>
<evidence type="ECO:0000259" key="16">
    <source>
        <dbReference type="SMART" id="SM01016"/>
    </source>
</evidence>
<evidence type="ECO:0000256" key="6">
    <source>
        <dbReference type="ARBA" id="ARBA00022741"/>
    </source>
</evidence>
<evidence type="ECO:0000256" key="11">
    <source>
        <dbReference type="ARBA" id="ARBA00049339"/>
    </source>
</evidence>
<name>A0A6P8L0N0_DROMA</name>
<dbReference type="Gene3D" id="1.10.730.10">
    <property type="entry name" value="Isoleucyl-tRNA Synthetase, Domain 1"/>
    <property type="match status" value="1"/>
</dbReference>
<dbReference type="SUPFAM" id="SSF55190">
    <property type="entry name" value="Arginyl-tRNA synthetase (ArgRS), N-terminal 'additional' domain"/>
    <property type="match status" value="1"/>
</dbReference>
<dbReference type="EC" id="6.1.1.19" evidence="3"/>
<dbReference type="NCBIfam" id="TIGR00456">
    <property type="entry name" value="argS"/>
    <property type="match status" value="1"/>
</dbReference>
<dbReference type="GO" id="GO:0017101">
    <property type="term" value="C:aminoacyl-tRNA synthetase multienzyme complex"/>
    <property type="evidence" value="ECO:0007669"/>
    <property type="project" value="UniProtKB-ARBA"/>
</dbReference>
<dbReference type="FunFam" id="3.40.50.620:FF:000084">
    <property type="entry name" value="arginine--tRNA ligase, cytoplasmic"/>
    <property type="match status" value="1"/>
</dbReference>
<evidence type="ECO:0000256" key="9">
    <source>
        <dbReference type="ARBA" id="ARBA00023146"/>
    </source>
</evidence>
<dbReference type="GO" id="GO:0006420">
    <property type="term" value="P:arginyl-tRNA aminoacylation"/>
    <property type="evidence" value="ECO:0007669"/>
    <property type="project" value="InterPro"/>
</dbReference>
<dbReference type="InterPro" id="IPR001412">
    <property type="entry name" value="aa-tRNA-synth_I_CS"/>
</dbReference>
<evidence type="ECO:0000256" key="12">
    <source>
        <dbReference type="ARBA" id="ARBA00071644"/>
    </source>
</evidence>
<keyword evidence="7 13" id="KW-0067">ATP-binding</keyword>
<dbReference type="InterPro" id="IPR009080">
    <property type="entry name" value="tRNAsynth_Ia_anticodon-bd"/>
</dbReference>
<dbReference type="SUPFAM" id="SSF47323">
    <property type="entry name" value="Anticodon-binding domain of a subclass of class I aminoacyl-tRNA synthetases"/>
    <property type="match status" value="1"/>
</dbReference>
<dbReference type="PROSITE" id="PS00178">
    <property type="entry name" value="AA_TRNA_LIGASE_I"/>
    <property type="match status" value="1"/>
</dbReference>
<protein>
    <recommendedName>
        <fullName evidence="12">Probable arginine--tRNA ligase, cytoplasmic</fullName>
        <ecNumber evidence="3">6.1.1.19</ecNumber>
    </recommendedName>
    <alternativeName>
        <fullName evidence="10">Arginyl-tRNA synthetase</fullName>
    </alternativeName>
</protein>
<keyword evidence="8 13" id="KW-0648">Protein biosynthesis</keyword>
<dbReference type="Gene3D" id="3.30.1360.70">
    <property type="entry name" value="Arginyl tRNA synthetase N-terminal domain"/>
    <property type="match status" value="1"/>
</dbReference>
<comment type="similarity">
    <text evidence="2 13">Belongs to the class-I aminoacyl-tRNA synthetase family.</text>
</comment>
<dbReference type="Pfam" id="PF00750">
    <property type="entry name" value="tRNA-synt_1d"/>
    <property type="match status" value="1"/>
</dbReference>
<evidence type="ECO:0000256" key="5">
    <source>
        <dbReference type="ARBA" id="ARBA00022598"/>
    </source>
</evidence>
<sequence>MSELNMELKKLRELELKTQGLAARIQTAKSGEQLDVDLVQLQIENKKLKNRLFILKKSIAEESNAGGGAAAKPKESSSITEHLESVFGQAIASAFPEFRDTPVIIAPVNSTSAKFGDYQCNNAMGLSKKLKEKGINKAPRDIATELKGHCPASPIIEKLEIAGAGFVNVFLSKDYASSALSNLLRNGVTPPEVIKKRVLVDFSSPNIAKQMHVGHLRSTIIGESLCRLLEFLQHDVIRINHLGDWGTQFGMLIAHLEDRFPNYLNESPPISDLQLFYKESKKRFDEDEEFKKRAYSRVVSLQKGVPNSIKAWELICNVSRKEFQTIYERLDISVKERGESFYQSRMLSVVEYLRGKGLLEVDEGREIMWPDDTKTGIPLTIVKSDGGFTYDTSDMAAIRHRLEEELCDWIIYVVDSGQSTHFNTIFKAAERSAILNPLSHRVDHVQFGVVLGEDGKKFKTRSGDTVKLADLLDEGMKRSLQQLESRGRDKVLTPQELKDAQESLAYGCIKYSDLCHNRISDYIFSFDKMLEDRGNTAVYLLYTYTRICSIARNSGEDFTNLPEILKKTNIVLAHEKEWKLAKTLLKLHDILIKCSKELFLHFLCEFCFEVCTVFTEFYDSCYCIEKNKQGDIIAVNHSRILMCEATAAVLRQCFYILGLKPVSKM</sequence>
<dbReference type="Pfam" id="PF05746">
    <property type="entry name" value="DALR_1"/>
    <property type="match status" value="1"/>
</dbReference>
<dbReference type="InterPro" id="IPR014729">
    <property type="entry name" value="Rossmann-like_a/b/a_fold"/>
</dbReference>
<dbReference type="InterPro" id="IPR035684">
    <property type="entry name" value="ArgRS_core"/>
</dbReference>
<feature type="domain" description="Arginyl tRNA synthetase N-terminal" evidence="16">
    <location>
        <begin position="81"/>
        <end position="171"/>
    </location>
</feature>
<evidence type="ECO:0000256" key="14">
    <source>
        <dbReference type="SAM" id="Coils"/>
    </source>
</evidence>
<dbReference type="Gene3D" id="3.40.50.620">
    <property type="entry name" value="HUPs"/>
    <property type="match status" value="1"/>
</dbReference>
<dbReference type="RefSeq" id="XP_033171852.1">
    <property type="nucleotide sequence ID" value="XM_033315961.1"/>
</dbReference>
<dbReference type="PANTHER" id="PTHR11956:SF5">
    <property type="entry name" value="ARGININE--TRNA LIGASE, CYTOPLASMIC"/>
    <property type="match status" value="1"/>
</dbReference>
<dbReference type="GeneID" id="117148537"/>
<feature type="domain" description="DALR anticodon binding" evidence="15">
    <location>
        <begin position="540"/>
        <end position="665"/>
    </location>
</feature>
<evidence type="ECO:0000256" key="4">
    <source>
        <dbReference type="ARBA" id="ARBA00022490"/>
    </source>
</evidence>
<dbReference type="Proteomes" id="UP000515162">
    <property type="component" value="Chromosome X"/>
</dbReference>
<dbReference type="Pfam" id="PF03485">
    <property type="entry name" value="Arg_tRNA_synt_N"/>
    <property type="match status" value="1"/>
</dbReference>
<evidence type="ECO:0000259" key="15">
    <source>
        <dbReference type="SMART" id="SM00836"/>
    </source>
</evidence>
<keyword evidence="5 13" id="KW-0436">Ligase</keyword>
<evidence type="ECO:0000256" key="3">
    <source>
        <dbReference type="ARBA" id="ARBA00012837"/>
    </source>
</evidence>